<evidence type="ECO:0000313" key="3">
    <source>
        <dbReference type="Proteomes" id="UP000245390"/>
    </source>
</evidence>
<feature type="chain" id="PRO_5016439833" description="Group 4 capsule polysaccharide lipoprotein GfcB/YjbF" evidence="1">
    <location>
        <begin position="20"/>
        <end position="192"/>
    </location>
</feature>
<evidence type="ECO:0000313" key="2">
    <source>
        <dbReference type="EMBL" id="PWK58899.1"/>
    </source>
</evidence>
<evidence type="ECO:0000256" key="1">
    <source>
        <dbReference type="SAM" id="SignalP"/>
    </source>
</evidence>
<feature type="signal peptide" evidence="1">
    <location>
        <begin position="1"/>
        <end position="19"/>
    </location>
</feature>
<evidence type="ECO:0008006" key="4">
    <source>
        <dbReference type="Google" id="ProtNLM"/>
    </source>
</evidence>
<dbReference type="OrthoDB" id="5936191at2"/>
<sequence length="192" mass="20746">MMRRFLVAGLAVLTVSACAPTGGMMVSDKARALGGNLFVETTGDGQAQFLVLDGEITPETAAVFERVTIDAEVDGLVIAQSPGGSLLASHQIGRTIKADRMNTIILVNCISACVDVFVAGKSREMTEIAELGLHAATDTNISYEIDRRYWLEMGFPELNEAAYRVPNDRLWIIDAVQAKRMGVATNILSARR</sequence>
<dbReference type="InterPro" id="IPR029045">
    <property type="entry name" value="ClpP/crotonase-like_dom_sf"/>
</dbReference>
<accession>A0A316GD44</accession>
<dbReference type="EMBL" id="QGGV01000001">
    <property type="protein sequence ID" value="PWK58899.1"/>
    <property type="molecule type" value="Genomic_DNA"/>
</dbReference>
<gene>
    <name evidence="2" type="ORF">C8D95_101717</name>
</gene>
<reference evidence="2 3" key="1">
    <citation type="submission" date="2018-05" db="EMBL/GenBank/DDBJ databases">
        <title>Genomic Encyclopedia of Type Strains, Phase IV (KMG-IV): sequencing the most valuable type-strain genomes for metagenomic binning, comparative biology and taxonomic classification.</title>
        <authorList>
            <person name="Goeker M."/>
        </authorList>
    </citation>
    <scope>NUCLEOTIDE SEQUENCE [LARGE SCALE GENOMIC DNA]</scope>
    <source>
        <strain evidence="2 3">DSM 103371</strain>
    </source>
</reference>
<dbReference type="SUPFAM" id="SSF52096">
    <property type="entry name" value="ClpP/crotonase"/>
    <property type="match status" value="1"/>
</dbReference>
<dbReference type="PROSITE" id="PS51257">
    <property type="entry name" value="PROKAR_LIPOPROTEIN"/>
    <property type="match status" value="1"/>
</dbReference>
<proteinExistence type="predicted"/>
<dbReference type="RefSeq" id="WP_126918497.1">
    <property type="nucleotide sequence ID" value="NZ_CP034588.1"/>
</dbReference>
<name>A0A316GD44_9RHOB</name>
<comment type="caution">
    <text evidence="2">The sequence shown here is derived from an EMBL/GenBank/DDBJ whole genome shotgun (WGS) entry which is preliminary data.</text>
</comment>
<protein>
    <recommendedName>
        <fullName evidence="4">Group 4 capsule polysaccharide lipoprotein GfcB/YjbF</fullName>
    </recommendedName>
</protein>
<organism evidence="2 3">
    <name type="scientific">Silicimonas algicola</name>
    <dbReference type="NCBI Taxonomy" id="1826607"/>
    <lineage>
        <taxon>Bacteria</taxon>
        <taxon>Pseudomonadati</taxon>
        <taxon>Pseudomonadota</taxon>
        <taxon>Alphaproteobacteria</taxon>
        <taxon>Rhodobacterales</taxon>
        <taxon>Paracoccaceae</taxon>
    </lineage>
</organism>
<keyword evidence="3" id="KW-1185">Reference proteome</keyword>
<dbReference type="AlphaFoldDB" id="A0A316GD44"/>
<dbReference type="KEGG" id="salo:EF888_05030"/>
<dbReference type="Proteomes" id="UP000245390">
    <property type="component" value="Unassembled WGS sequence"/>
</dbReference>
<dbReference type="Gene3D" id="3.90.226.10">
    <property type="entry name" value="2-enoyl-CoA Hydratase, Chain A, domain 1"/>
    <property type="match status" value="1"/>
</dbReference>
<keyword evidence="1" id="KW-0732">Signal</keyword>